<keyword evidence="18" id="KW-1133">Transmembrane helix</keyword>
<comment type="subcellular location">
    <subcellularLocation>
        <location evidence="1">Cell membrane</location>
    </subcellularLocation>
</comment>
<keyword evidence="18" id="KW-0812">Transmembrane</keyword>
<dbReference type="SUPFAM" id="SSF53955">
    <property type="entry name" value="Lysozyme-like"/>
    <property type="match status" value="1"/>
</dbReference>
<evidence type="ECO:0000256" key="7">
    <source>
        <dbReference type="ARBA" id="ARBA00022670"/>
    </source>
</evidence>
<dbReference type="InterPro" id="IPR036950">
    <property type="entry name" value="PBP_transglycosylase"/>
</dbReference>
<dbReference type="GO" id="GO:0008658">
    <property type="term" value="F:penicillin binding"/>
    <property type="evidence" value="ECO:0007669"/>
    <property type="project" value="InterPro"/>
</dbReference>
<feature type="domain" description="Glycosyl transferase family 51" evidence="20">
    <location>
        <begin position="75"/>
        <end position="261"/>
    </location>
</feature>
<evidence type="ECO:0000256" key="15">
    <source>
        <dbReference type="ARBA" id="ARBA00023316"/>
    </source>
</evidence>
<comment type="pathway">
    <text evidence="2">Cell wall biogenesis; peptidoglycan biosynthesis.</text>
</comment>
<evidence type="ECO:0000313" key="22">
    <source>
        <dbReference type="Proteomes" id="UP000478546"/>
    </source>
</evidence>
<evidence type="ECO:0000256" key="10">
    <source>
        <dbReference type="ARBA" id="ARBA00022801"/>
    </source>
</evidence>
<feature type="domain" description="Penicillin-binding protein transpeptidase" evidence="19">
    <location>
        <begin position="435"/>
        <end position="677"/>
    </location>
</feature>
<reference evidence="21 22" key="1">
    <citation type="submission" date="2020-01" db="EMBL/GenBank/DDBJ databases">
        <authorList>
            <person name="Kim M.K."/>
        </authorList>
    </citation>
    <scope>NUCLEOTIDE SEQUENCE [LARGE SCALE GENOMIC DNA]</scope>
    <source>
        <strain evidence="21 22">BT213</strain>
    </source>
</reference>
<feature type="transmembrane region" description="Helical" evidence="18">
    <location>
        <begin position="21"/>
        <end position="40"/>
    </location>
</feature>
<evidence type="ECO:0000256" key="18">
    <source>
        <dbReference type="SAM" id="Phobius"/>
    </source>
</evidence>
<dbReference type="GO" id="GO:0071555">
    <property type="term" value="P:cell wall organization"/>
    <property type="evidence" value="ECO:0007669"/>
    <property type="project" value="UniProtKB-KW"/>
</dbReference>
<evidence type="ECO:0000256" key="3">
    <source>
        <dbReference type="ARBA" id="ARBA00007090"/>
    </source>
</evidence>
<keyword evidence="10" id="KW-0378">Hydrolase</keyword>
<dbReference type="GO" id="GO:0030288">
    <property type="term" value="C:outer membrane-bounded periplasmic space"/>
    <property type="evidence" value="ECO:0007669"/>
    <property type="project" value="TreeGrafter"/>
</dbReference>
<evidence type="ECO:0000256" key="8">
    <source>
        <dbReference type="ARBA" id="ARBA00022676"/>
    </source>
</evidence>
<evidence type="ECO:0000256" key="1">
    <source>
        <dbReference type="ARBA" id="ARBA00004236"/>
    </source>
</evidence>
<keyword evidence="7" id="KW-0645">Protease</keyword>
<keyword evidence="6" id="KW-0121">Carboxypeptidase</keyword>
<evidence type="ECO:0000256" key="4">
    <source>
        <dbReference type="ARBA" id="ARBA00007739"/>
    </source>
</evidence>
<dbReference type="SUPFAM" id="SSF56601">
    <property type="entry name" value="beta-lactamase/transpeptidase-like"/>
    <property type="match status" value="1"/>
</dbReference>
<comment type="similarity">
    <text evidence="4">In the N-terminal section; belongs to the glycosyltransferase 51 family.</text>
</comment>
<dbReference type="Proteomes" id="UP000478546">
    <property type="component" value="Unassembled WGS sequence"/>
</dbReference>
<keyword evidence="9" id="KW-0808">Transferase</keyword>
<evidence type="ECO:0000256" key="14">
    <source>
        <dbReference type="ARBA" id="ARBA00023268"/>
    </source>
</evidence>
<dbReference type="InterPro" id="IPR012338">
    <property type="entry name" value="Beta-lactam/transpept-like"/>
</dbReference>
<evidence type="ECO:0000313" key="21">
    <source>
        <dbReference type="EMBL" id="NDK56903.1"/>
    </source>
</evidence>
<evidence type="ECO:0000256" key="11">
    <source>
        <dbReference type="ARBA" id="ARBA00022960"/>
    </source>
</evidence>
<comment type="similarity">
    <text evidence="3">In the C-terminal section; belongs to the transpeptidase family.</text>
</comment>
<evidence type="ECO:0000259" key="20">
    <source>
        <dbReference type="Pfam" id="PF00912"/>
    </source>
</evidence>
<dbReference type="GO" id="GO:0005886">
    <property type="term" value="C:plasma membrane"/>
    <property type="evidence" value="ECO:0007669"/>
    <property type="project" value="UniProtKB-SubCell"/>
</dbReference>
<evidence type="ECO:0000256" key="2">
    <source>
        <dbReference type="ARBA" id="ARBA00004752"/>
    </source>
</evidence>
<dbReference type="GO" id="GO:0006508">
    <property type="term" value="P:proteolysis"/>
    <property type="evidence" value="ECO:0007669"/>
    <property type="project" value="UniProtKB-KW"/>
</dbReference>
<evidence type="ECO:0000256" key="6">
    <source>
        <dbReference type="ARBA" id="ARBA00022645"/>
    </source>
</evidence>
<dbReference type="Gene3D" id="3.40.710.10">
    <property type="entry name" value="DD-peptidase/beta-lactamase superfamily"/>
    <property type="match status" value="2"/>
</dbReference>
<comment type="caution">
    <text evidence="21">The sequence shown here is derived from an EMBL/GenBank/DDBJ whole genome shotgun (WGS) entry which is preliminary data.</text>
</comment>
<keyword evidence="8" id="KW-0328">Glycosyltransferase</keyword>
<keyword evidence="14" id="KW-0511">Multifunctional enzyme</keyword>
<gene>
    <name evidence="21" type="ORF">GWO68_13335</name>
</gene>
<keyword evidence="5" id="KW-1003">Cell membrane</keyword>
<name>A0A6B2H3H6_9BACT</name>
<evidence type="ECO:0000256" key="9">
    <source>
        <dbReference type="ARBA" id="ARBA00022679"/>
    </source>
</evidence>
<dbReference type="InterPro" id="IPR023346">
    <property type="entry name" value="Lysozyme-like_dom_sf"/>
</dbReference>
<evidence type="ECO:0000256" key="5">
    <source>
        <dbReference type="ARBA" id="ARBA00022475"/>
    </source>
</evidence>
<keyword evidence="15" id="KW-0961">Cell wall biogenesis/degradation</keyword>
<dbReference type="RefSeq" id="WP_162346962.1">
    <property type="nucleotide sequence ID" value="NZ_JAAEAA010000017.1"/>
</dbReference>
<accession>A0A6B2H3H6</accession>
<proteinExistence type="inferred from homology"/>
<evidence type="ECO:0000259" key="19">
    <source>
        <dbReference type="Pfam" id="PF00905"/>
    </source>
</evidence>
<keyword evidence="22" id="KW-1185">Reference proteome</keyword>
<keyword evidence="13 18" id="KW-0472">Membrane</keyword>
<evidence type="ECO:0000256" key="13">
    <source>
        <dbReference type="ARBA" id="ARBA00023136"/>
    </source>
</evidence>
<dbReference type="AlphaFoldDB" id="A0A6B2H3H6"/>
<evidence type="ECO:0000256" key="16">
    <source>
        <dbReference type="ARBA" id="ARBA00034000"/>
    </source>
</evidence>
<comment type="catalytic activity">
    <reaction evidence="17">
        <text>[GlcNAc-(1-&gt;4)-Mur2Ac(oyl-L-Ala-gamma-D-Glu-L-Lys-D-Ala-D-Ala)](n)-di-trans,octa-cis-undecaprenyl diphosphate + beta-D-GlcNAc-(1-&gt;4)-Mur2Ac(oyl-L-Ala-gamma-D-Glu-L-Lys-D-Ala-D-Ala)-di-trans,octa-cis-undecaprenyl diphosphate = [GlcNAc-(1-&gt;4)-Mur2Ac(oyl-L-Ala-gamma-D-Glu-L-Lys-D-Ala-D-Ala)](n+1)-di-trans,octa-cis-undecaprenyl diphosphate + di-trans,octa-cis-undecaprenyl diphosphate + H(+)</text>
        <dbReference type="Rhea" id="RHEA:23708"/>
        <dbReference type="Rhea" id="RHEA-COMP:9602"/>
        <dbReference type="Rhea" id="RHEA-COMP:9603"/>
        <dbReference type="ChEBI" id="CHEBI:15378"/>
        <dbReference type="ChEBI" id="CHEBI:58405"/>
        <dbReference type="ChEBI" id="CHEBI:60033"/>
        <dbReference type="ChEBI" id="CHEBI:78435"/>
        <dbReference type="EC" id="2.4.99.28"/>
    </reaction>
</comment>
<dbReference type="GO" id="GO:0008360">
    <property type="term" value="P:regulation of cell shape"/>
    <property type="evidence" value="ECO:0007669"/>
    <property type="project" value="UniProtKB-KW"/>
</dbReference>
<evidence type="ECO:0000256" key="12">
    <source>
        <dbReference type="ARBA" id="ARBA00022984"/>
    </source>
</evidence>
<dbReference type="Pfam" id="PF00912">
    <property type="entry name" value="Transgly"/>
    <property type="match status" value="1"/>
</dbReference>
<keyword evidence="11" id="KW-0133">Cell shape</keyword>
<protein>
    <submittedName>
        <fullName evidence="21">Penicillin-binding protein</fullName>
    </submittedName>
</protein>
<dbReference type="GO" id="GO:0009002">
    <property type="term" value="F:serine-type D-Ala-D-Ala carboxypeptidase activity"/>
    <property type="evidence" value="ECO:0007669"/>
    <property type="project" value="UniProtKB-EC"/>
</dbReference>
<evidence type="ECO:0000256" key="17">
    <source>
        <dbReference type="ARBA" id="ARBA00049902"/>
    </source>
</evidence>
<dbReference type="InterPro" id="IPR050396">
    <property type="entry name" value="Glycosyltr_51/Transpeptidase"/>
</dbReference>
<dbReference type="InterPro" id="IPR001264">
    <property type="entry name" value="Glyco_trans_51"/>
</dbReference>
<dbReference type="EMBL" id="JAAEAA010000017">
    <property type="protein sequence ID" value="NDK56903.1"/>
    <property type="molecule type" value="Genomic_DNA"/>
</dbReference>
<organism evidence="21 22">
    <name type="scientific">Pontibacter fetidus</name>
    <dbReference type="NCBI Taxonomy" id="2700082"/>
    <lineage>
        <taxon>Bacteria</taxon>
        <taxon>Pseudomonadati</taxon>
        <taxon>Bacteroidota</taxon>
        <taxon>Cytophagia</taxon>
        <taxon>Cytophagales</taxon>
        <taxon>Hymenobacteraceae</taxon>
        <taxon>Pontibacter</taxon>
    </lineage>
</organism>
<dbReference type="Gene3D" id="1.10.3810.10">
    <property type="entry name" value="Biosynthetic peptidoglycan transglycosylase-like"/>
    <property type="match status" value="1"/>
</dbReference>
<dbReference type="PANTHER" id="PTHR32282:SF11">
    <property type="entry name" value="PENICILLIN-BINDING PROTEIN 1B"/>
    <property type="match status" value="1"/>
</dbReference>
<dbReference type="GO" id="GO:0008955">
    <property type="term" value="F:peptidoglycan glycosyltransferase activity"/>
    <property type="evidence" value="ECO:0007669"/>
    <property type="project" value="UniProtKB-EC"/>
</dbReference>
<dbReference type="GO" id="GO:0009252">
    <property type="term" value="P:peptidoglycan biosynthetic process"/>
    <property type="evidence" value="ECO:0007669"/>
    <property type="project" value="UniProtKB-KW"/>
</dbReference>
<dbReference type="PANTHER" id="PTHR32282">
    <property type="entry name" value="BINDING PROTEIN TRANSPEPTIDASE, PUTATIVE-RELATED"/>
    <property type="match status" value="1"/>
</dbReference>
<dbReference type="Pfam" id="PF00905">
    <property type="entry name" value="Transpeptidase"/>
    <property type="match status" value="1"/>
</dbReference>
<keyword evidence="12" id="KW-0573">Peptidoglycan synthesis</keyword>
<comment type="catalytic activity">
    <reaction evidence="16">
        <text>Preferential cleavage: (Ac)2-L-Lys-D-Ala-|-D-Ala. Also transpeptidation of peptidyl-alanyl moieties that are N-acyl substituents of D-alanine.</text>
        <dbReference type="EC" id="3.4.16.4"/>
    </reaction>
</comment>
<sequence length="774" mass="87621">MTTRQKTPIEPQKTVFPKVVTTLWLLFGGGFVAFILYVYAVSANFLNLFGELPNLRTLENPKSELASELYSADNKLLGKYFRENRSPVDYEDLPENLIQALTATEDVRFEKHSGIDAEAMARVGFSLLTGQNKGGGSTLTQQVAKNLFNTRGDELNNGLLNDVPGLRMLILKTKEWIMAIKLERNYTKREIMTMYLNTVDFGSNAFGIKVAAKTFFNKAPHDLKLEESAVLVGLLKAPTYYSPKFNPENSMRRRNVVLSQMVKYDFLTEEEYNQVKDKKIALDYRVENQNIGLAPYFRTEASKFLLKWCRENGYDLYADGLKIYTTIDSRMQEYAEQAMEKHMEGQQKLFFDHWKNRNPWTDRNGKEIKGFAEQAIKRTSRYQKLYDRFDGDEDSINYYLNKKVPMTIFTWNGEKQVEMSPMDSLKYYKHFLQAGFMAMEPQTGHIKAWVGGINYKHFKYDHVNQGARQPGSTFKPFLYTTAIENGYYPCYEVIDTKVCIPLPDGNMWCPNNADNKYSGQKFTLRKALAESVNSISAFLVNKLGAETLVKTAKRMGISTPLDPTPSLALGTSDVTLFDMVGAYGTFVNGGTWVEPNYITRIEDKHGNVLKVFAPKTVEALSEETAYMMIHMLKAAAEPGGTAYYGLRHRNGLKNEIAAKTGTTQNQSDGWFMGLTPDLVTGTWVGGEDRSIHFRSIALGQGNKTAMPIYGAFMQKVYADKSLDVSKQPFPKPLTPLSVELDCARYNSGGIPIDSAQQDEFLQIPTEINLDAEEI</sequence>
<dbReference type="InterPro" id="IPR001460">
    <property type="entry name" value="PCN-bd_Tpept"/>
</dbReference>